<name>A0A225DVN3_9BACT</name>
<organism evidence="2 3">
    <name type="scientific">Fimbriiglobus ruber</name>
    <dbReference type="NCBI Taxonomy" id="1908690"/>
    <lineage>
        <taxon>Bacteria</taxon>
        <taxon>Pseudomonadati</taxon>
        <taxon>Planctomycetota</taxon>
        <taxon>Planctomycetia</taxon>
        <taxon>Gemmatales</taxon>
        <taxon>Gemmataceae</taxon>
        <taxon>Fimbriiglobus</taxon>
    </lineage>
</organism>
<keyword evidence="3" id="KW-1185">Reference proteome</keyword>
<feature type="compositionally biased region" description="Polar residues" evidence="1">
    <location>
        <begin position="433"/>
        <end position="442"/>
    </location>
</feature>
<dbReference type="OrthoDB" id="127333at2"/>
<reference evidence="3" key="1">
    <citation type="submission" date="2017-06" db="EMBL/GenBank/DDBJ databases">
        <title>Genome analysis of Fimbriiglobus ruber SP5, the first member of the order Planctomycetales with confirmed chitinolytic capability.</title>
        <authorList>
            <person name="Ravin N.V."/>
            <person name="Rakitin A.L."/>
            <person name="Ivanova A.A."/>
            <person name="Beletsky A.V."/>
            <person name="Kulichevskaya I.S."/>
            <person name="Mardanov A.V."/>
            <person name="Dedysh S.N."/>
        </authorList>
    </citation>
    <scope>NUCLEOTIDE SEQUENCE [LARGE SCALE GENOMIC DNA]</scope>
    <source>
        <strain evidence="3">SP5</strain>
    </source>
</reference>
<evidence type="ECO:0000313" key="2">
    <source>
        <dbReference type="EMBL" id="OWK40247.1"/>
    </source>
</evidence>
<dbReference type="Proteomes" id="UP000214646">
    <property type="component" value="Unassembled WGS sequence"/>
</dbReference>
<dbReference type="AlphaFoldDB" id="A0A225DVN3"/>
<evidence type="ECO:0000256" key="1">
    <source>
        <dbReference type="SAM" id="MobiDB-lite"/>
    </source>
</evidence>
<dbReference type="RefSeq" id="WP_088256202.1">
    <property type="nucleotide sequence ID" value="NZ_NIDE01000008.1"/>
</dbReference>
<protein>
    <recommendedName>
        <fullName evidence="4">DUF1501 domain-containing protein</fullName>
    </recommendedName>
</protein>
<proteinExistence type="predicted"/>
<dbReference type="PROSITE" id="PS51318">
    <property type="entry name" value="TAT"/>
    <property type="match status" value="1"/>
</dbReference>
<dbReference type="SUPFAM" id="SSF53649">
    <property type="entry name" value="Alkaline phosphatase-like"/>
    <property type="match status" value="1"/>
</dbReference>
<gene>
    <name evidence="2" type="ORF">FRUB_05166</name>
</gene>
<dbReference type="InterPro" id="IPR010869">
    <property type="entry name" value="DUF1501"/>
</dbReference>
<dbReference type="Pfam" id="PF07394">
    <property type="entry name" value="DUF1501"/>
    <property type="match status" value="1"/>
</dbReference>
<feature type="region of interest" description="Disordered" evidence="1">
    <location>
        <begin position="427"/>
        <end position="451"/>
    </location>
</feature>
<dbReference type="EMBL" id="NIDE01000008">
    <property type="protein sequence ID" value="OWK40247.1"/>
    <property type="molecule type" value="Genomic_DNA"/>
</dbReference>
<evidence type="ECO:0008006" key="4">
    <source>
        <dbReference type="Google" id="ProtNLM"/>
    </source>
</evidence>
<comment type="caution">
    <text evidence="2">The sequence shown here is derived from an EMBL/GenBank/DDBJ whole genome shotgun (WGS) entry which is preliminary data.</text>
</comment>
<dbReference type="PANTHER" id="PTHR43737:SF1">
    <property type="entry name" value="DUF1501 DOMAIN-CONTAINING PROTEIN"/>
    <property type="match status" value="1"/>
</dbReference>
<dbReference type="InterPro" id="IPR006311">
    <property type="entry name" value="TAT_signal"/>
</dbReference>
<dbReference type="InterPro" id="IPR017850">
    <property type="entry name" value="Alkaline_phosphatase_core_sf"/>
</dbReference>
<evidence type="ECO:0000313" key="3">
    <source>
        <dbReference type="Proteomes" id="UP000214646"/>
    </source>
</evidence>
<sequence length="451" mass="48745">MLLQSAIARRDFLYAGAGAAIGLGFPPPRSRAAPAVRAPGNGKSKSVILVNLTGGLSHIDSLDMKPDAPTEIRGEFKPAATSIPGTQICEHLPLLAARMRHWALVRSMSHGENGHLPGSHRLMTGATMPNQRGTDLDNVLSRRDWPCYAAGLDYIRPRHDGIPNGVTLPHSLIEGPLTWPGQHAGMLGATHDPMLVTQDPNSPTFRMDAFALPVGTTADQVEQRHTLLERLESGGAGDPTFRDHQRHAFSLLASGRVAGAFRLDRETVRVRDRYGRNQFGQSLLLARRLVAAGVPIVQANMGIVQTWDTHTDNWGKLKTRLLPWLDQAIAALIDDLEGEGLLGETFVAVIGEFGRTPKVSTLPGEKLPGRDHWAAVYSGLFAGGGVVGGRVIGKSDRVGAHPVTMSYTPFDLGATIYRALGVDPDSEIRDAQNRPSRVSTGQPMDILFQNR</sequence>
<accession>A0A225DVN3</accession>
<dbReference type="PANTHER" id="PTHR43737">
    <property type="entry name" value="BLL7424 PROTEIN"/>
    <property type="match status" value="1"/>
</dbReference>